<evidence type="ECO:0000259" key="1">
    <source>
        <dbReference type="SMART" id="SM01248"/>
    </source>
</evidence>
<dbReference type="SMART" id="SM01248">
    <property type="entry name" value="KaiB"/>
    <property type="match status" value="1"/>
</dbReference>
<dbReference type="CDD" id="cd02978">
    <property type="entry name" value="KaiB_like"/>
    <property type="match status" value="1"/>
</dbReference>
<sequence length="237" mass="27059">MTNIPASFKGIALFTPAGDLVYCIDPTKQGRWHAQLCSALQEALNLPELPHFLVPCYTATVDRWWDETAQIWQIEAELSPNIYRYRALLNTIFELEDCQWNRATISPGVCDPLLLYRYQELFPALWESHNLVIALDSTQPIPLSITPEPTQGYVLRLFVAGYNQKTENTLKNLHEILEESLNQPYTLTVIDITKDPEEAETHQITATPTLLRMHPPPEKRLVGNLDTESHLLRLLGL</sequence>
<accession>A0A928Z6A3</accession>
<protein>
    <submittedName>
        <fullName evidence="2">Circadian clock KaiB family protein</fullName>
    </submittedName>
</protein>
<dbReference type="InterPro" id="IPR039022">
    <property type="entry name" value="KaiB-like"/>
</dbReference>
<dbReference type="InterPro" id="IPR036249">
    <property type="entry name" value="Thioredoxin-like_sf"/>
</dbReference>
<gene>
    <name evidence="2" type="ORF">IQ266_24095</name>
</gene>
<dbReference type="AlphaFoldDB" id="A0A928Z6A3"/>
<dbReference type="Proteomes" id="UP000625316">
    <property type="component" value="Unassembled WGS sequence"/>
</dbReference>
<dbReference type="PANTHER" id="PTHR41709">
    <property type="entry name" value="KAIB-LIKE PROTEIN 1"/>
    <property type="match status" value="1"/>
</dbReference>
<evidence type="ECO:0000313" key="3">
    <source>
        <dbReference type="Proteomes" id="UP000625316"/>
    </source>
</evidence>
<dbReference type="PANTHER" id="PTHR41709:SF2">
    <property type="entry name" value="CIRCADIAN CLOCK PROTEIN KAIB2"/>
    <property type="match status" value="1"/>
</dbReference>
<evidence type="ECO:0000313" key="2">
    <source>
        <dbReference type="EMBL" id="MBE9032822.1"/>
    </source>
</evidence>
<dbReference type="InterPro" id="IPR011649">
    <property type="entry name" value="KaiB_domain"/>
</dbReference>
<keyword evidence="3" id="KW-1185">Reference proteome</keyword>
<dbReference type="SUPFAM" id="SSF52833">
    <property type="entry name" value="Thioredoxin-like"/>
    <property type="match status" value="1"/>
</dbReference>
<dbReference type="Pfam" id="PF07689">
    <property type="entry name" value="KaiB"/>
    <property type="match status" value="1"/>
</dbReference>
<name>A0A928Z6A3_9CYAN</name>
<organism evidence="2 3">
    <name type="scientific">Romeriopsis navalis LEGE 11480</name>
    <dbReference type="NCBI Taxonomy" id="2777977"/>
    <lineage>
        <taxon>Bacteria</taxon>
        <taxon>Bacillati</taxon>
        <taxon>Cyanobacteriota</taxon>
        <taxon>Cyanophyceae</taxon>
        <taxon>Leptolyngbyales</taxon>
        <taxon>Leptolyngbyaceae</taxon>
        <taxon>Romeriopsis</taxon>
        <taxon>Romeriopsis navalis</taxon>
    </lineage>
</organism>
<comment type="caution">
    <text evidence="2">The sequence shown here is derived from an EMBL/GenBank/DDBJ whole genome shotgun (WGS) entry which is preliminary data.</text>
</comment>
<proteinExistence type="predicted"/>
<feature type="domain" description="KaiB" evidence="1">
    <location>
        <begin position="156"/>
        <end position="237"/>
    </location>
</feature>
<dbReference type="EMBL" id="JADEXQ010000127">
    <property type="protein sequence ID" value="MBE9032822.1"/>
    <property type="molecule type" value="Genomic_DNA"/>
</dbReference>
<reference evidence="2" key="1">
    <citation type="submission" date="2020-10" db="EMBL/GenBank/DDBJ databases">
        <authorList>
            <person name="Castelo-Branco R."/>
            <person name="Eusebio N."/>
            <person name="Adriana R."/>
            <person name="Vieira A."/>
            <person name="Brugerolle De Fraissinette N."/>
            <person name="Rezende De Castro R."/>
            <person name="Schneider M.P."/>
            <person name="Vasconcelos V."/>
            <person name="Leao P.N."/>
        </authorList>
    </citation>
    <scope>NUCLEOTIDE SEQUENCE</scope>
    <source>
        <strain evidence="2">LEGE 11480</strain>
    </source>
</reference>
<dbReference type="GO" id="GO:0048511">
    <property type="term" value="P:rhythmic process"/>
    <property type="evidence" value="ECO:0007669"/>
    <property type="project" value="InterPro"/>
</dbReference>
<dbReference type="Gene3D" id="3.40.30.10">
    <property type="entry name" value="Glutaredoxin"/>
    <property type="match status" value="1"/>
</dbReference>